<keyword evidence="3" id="KW-1185">Reference proteome</keyword>
<feature type="region of interest" description="Disordered" evidence="1">
    <location>
        <begin position="1"/>
        <end position="37"/>
    </location>
</feature>
<dbReference type="EMBL" id="KN835241">
    <property type="protein sequence ID" value="KIK42346.1"/>
    <property type="molecule type" value="Genomic_DNA"/>
</dbReference>
<dbReference type="InParanoid" id="A0A0D0AKH1"/>
<dbReference type="AlphaFoldDB" id="A0A0D0AKH1"/>
<dbReference type="HOGENOM" id="CLU_2251818_0_0_1"/>
<proteinExistence type="predicted"/>
<sequence>MSTFGTQARKCASAKSSKKSSYSSASSSSHTLVATPDTNAKYQGTINIPVMSKVDMHKFDRYGEPASTLPAQNKKQEVEKRSNTLPVPIQCAANARIYLRSQTK</sequence>
<name>A0A0D0AKH1_9AGAM</name>
<gene>
    <name evidence="2" type="ORF">CY34DRAFT_12414</name>
</gene>
<evidence type="ECO:0000313" key="2">
    <source>
        <dbReference type="EMBL" id="KIK42346.1"/>
    </source>
</evidence>
<feature type="region of interest" description="Disordered" evidence="1">
    <location>
        <begin position="63"/>
        <end position="82"/>
    </location>
</feature>
<reference evidence="3" key="2">
    <citation type="submission" date="2015-01" db="EMBL/GenBank/DDBJ databases">
        <title>Evolutionary Origins and Diversification of the Mycorrhizal Mutualists.</title>
        <authorList>
            <consortium name="DOE Joint Genome Institute"/>
            <consortium name="Mycorrhizal Genomics Consortium"/>
            <person name="Kohler A."/>
            <person name="Kuo A."/>
            <person name="Nagy L.G."/>
            <person name="Floudas D."/>
            <person name="Copeland A."/>
            <person name="Barry K.W."/>
            <person name="Cichocki N."/>
            <person name="Veneault-Fourrey C."/>
            <person name="LaButti K."/>
            <person name="Lindquist E.A."/>
            <person name="Lipzen A."/>
            <person name="Lundell T."/>
            <person name="Morin E."/>
            <person name="Murat C."/>
            <person name="Riley R."/>
            <person name="Ohm R."/>
            <person name="Sun H."/>
            <person name="Tunlid A."/>
            <person name="Henrissat B."/>
            <person name="Grigoriev I.V."/>
            <person name="Hibbett D.S."/>
            <person name="Martin F."/>
        </authorList>
    </citation>
    <scope>NUCLEOTIDE SEQUENCE [LARGE SCALE GENOMIC DNA]</scope>
    <source>
        <strain evidence="3">UH-Slu-Lm8-n1</strain>
    </source>
</reference>
<feature type="compositionally biased region" description="Low complexity" evidence="1">
    <location>
        <begin position="13"/>
        <end position="29"/>
    </location>
</feature>
<protein>
    <submittedName>
        <fullName evidence="2">Uncharacterized protein</fullName>
    </submittedName>
</protein>
<evidence type="ECO:0000256" key="1">
    <source>
        <dbReference type="SAM" id="MobiDB-lite"/>
    </source>
</evidence>
<dbReference type="Proteomes" id="UP000054485">
    <property type="component" value="Unassembled WGS sequence"/>
</dbReference>
<dbReference type="OrthoDB" id="2662035at2759"/>
<organism evidence="2 3">
    <name type="scientific">Suillus luteus UH-Slu-Lm8-n1</name>
    <dbReference type="NCBI Taxonomy" id="930992"/>
    <lineage>
        <taxon>Eukaryota</taxon>
        <taxon>Fungi</taxon>
        <taxon>Dikarya</taxon>
        <taxon>Basidiomycota</taxon>
        <taxon>Agaricomycotina</taxon>
        <taxon>Agaricomycetes</taxon>
        <taxon>Agaricomycetidae</taxon>
        <taxon>Boletales</taxon>
        <taxon>Suillineae</taxon>
        <taxon>Suillaceae</taxon>
        <taxon>Suillus</taxon>
    </lineage>
</organism>
<evidence type="ECO:0000313" key="3">
    <source>
        <dbReference type="Proteomes" id="UP000054485"/>
    </source>
</evidence>
<accession>A0A0D0AKH1</accession>
<reference evidence="2 3" key="1">
    <citation type="submission" date="2014-04" db="EMBL/GenBank/DDBJ databases">
        <authorList>
            <consortium name="DOE Joint Genome Institute"/>
            <person name="Kuo A."/>
            <person name="Ruytinx J."/>
            <person name="Rineau F."/>
            <person name="Colpaert J."/>
            <person name="Kohler A."/>
            <person name="Nagy L.G."/>
            <person name="Floudas D."/>
            <person name="Copeland A."/>
            <person name="Barry K.W."/>
            <person name="Cichocki N."/>
            <person name="Veneault-Fourrey C."/>
            <person name="LaButti K."/>
            <person name="Lindquist E.A."/>
            <person name="Lipzen A."/>
            <person name="Lundell T."/>
            <person name="Morin E."/>
            <person name="Murat C."/>
            <person name="Sun H."/>
            <person name="Tunlid A."/>
            <person name="Henrissat B."/>
            <person name="Grigoriev I.V."/>
            <person name="Hibbett D.S."/>
            <person name="Martin F."/>
            <person name="Nordberg H.P."/>
            <person name="Cantor M.N."/>
            <person name="Hua S.X."/>
        </authorList>
    </citation>
    <scope>NUCLEOTIDE SEQUENCE [LARGE SCALE GENOMIC DNA]</scope>
    <source>
        <strain evidence="2 3">UH-Slu-Lm8-n1</strain>
    </source>
</reference>